<dbReference type="FunFam" id="3.30.70.270:FF:000001">
    <property type="entry name" value="Diguanylate cyclase domain protein"/>
    <property type="match status" value="1"/>
</dbReference>
<feature type="transmembrane region" description="Helical" evidence="3">
    <location>
        <begin position="147"/>
        <end position="167"/>
    </location>
</feature>
<evidence type="ECO:0000313" key="6">
    <source>
        <dbReference type="Proteomes" id="UP000503096"/>
    </source>
</evidence>
<dbReference type="InterPro" id="IPR050469">
    <property type="entry name" value="Diguanylate_Cyclase"/>
</dbReference>
<comment type="catalytic activity">
    <reaction evidence="2">
        <text>2 GTP = 3',3'-c-di-GMP + 2 diphosphate</text>
        <dbReference type="Rhea" id="RHEA:24898"/>
        <dbReference type="ChEBI" id="CHEBI:33019"/>
        <dbReference type="ChEBI" id="CHEBI:37565"/>
        <dbReference type="ChEBI" id="CHEBI:58805"/>
        <dbReference type="EC" id="2.7.7.65"/>
    </reaction>
</comment>
<feature type="domain" description="GGDEF" evidence="4">
    <location>
        <begin position="253"/>
        <end position="384"/>
    </location>
</feature>
<dbReference type="InterPro" id="IPR029787">
    <property type="entry name" value="Nucleotide_cyclase"/>
</dbReference>
<dbReference type="FunCoup" id="A0A6M4H604">
    <property type="interactions" value="126"/>
</dbReference>
<dbReference type="InterPro" id="IPR000160">
    <property type="entry name" value="GGDEF_dom"/>
</dbReference>
<dbReference type="Pfam" id="PF00990">
    <property type="entry name" value="GGDEF"/>
    <property type="match status" value="1"/>
</dbReference>
<dbReference type="SMART" id="SM00267">
    <property type="entry name" value="GGDEF"/>
    <property type="match status" value="1"/>
</dbReference>
<dbReference type="AlphaFoldDB" id="A0A6M4H604"/>
<dbReference type="EMBL" id="CP053073">
    <property type="protein sequence ID" value="QJR14742.1"/>
    <property type="molecule type" value="Genomic_DNA"/>
</dbReference>
<dbReference type="Proteomes" id="UP000503096">
    <property type="component" value="Chromosome"/>
</dbReference>
<dbReference type="Gene3D" id="3.30.70.270">
    <property type="match status" value="1"/>
</dbReference>
<protein>
    <recommendedName>
        <fullName evidence="1">diguanylate cyclase</fullName>
        <ecNumber evidence="1">2.7.7.65</ecNumber>
    </recommendedName>
</protein>
<evidence type="ECO:0000256" key="2">
    <source>
        <dbReference type="ARBA" id="ARBA00034247"/>
    </source>
</evidence>
<accession>A0A6M4H604</accession>
<feature type="transmembrane region" description="Helical" evidence="3">
    <location>
        <begin position="62"/>
        <end position="81"/>
    </location>
</feature>
<dbReference type="SUPFAM" id="SSF55073">
    <property type="entry name" value="Nucleotide cyclase"/>
    <property type="match status" value="1"/>
</dbReference>
<dbReference type="NCBIfam" id="TIGR00254">
    <property type="entry name" value="GGDEF"/>
    <property type="match status" value="1"/>
</dbReference>
<proteinExistence type="predicted"/>
<reference evidence="5 6" key="1">
    <citation type="submission" date="2020-04" db="EMBL/GenBank/DDBJ databases">
        <title>Usitatibacter rugosus gen. nov., sp. nov. and Usitatibacter palustris sp. nov., novel members of Usitatibacteraceae fam. nov. within the order Nitrosomonadales isolated from soil.</title>
        <authorList>
            <person name="Huber K.J."/>
            <person name="Neumann-Schaal M."/>
            <person name="Geppert A."/>
            <person name="Luckner M."/>
            <person name="Wanner G."/>
            <person name="Overmann J."/>
        </authorList>
    </citation>
    <scope>NUCLEOTIDE SEQUENCE [LARGE SCALE GENOMIC DNA]</scope>
    <source>
        <strain evidence="5 6">Swamp67</strain>
    </source>
</reference>
<dbReference type="KEGG" id="upl:DSM104440_01552"/>
<dbReference type="InterPro" id="IPR043128">
    <property type="entry name" value="Rev_trsase/Diguanyl_cyclase"/>
</dbReference>
<dbReference type="PANTHER" id="PTHR45138">
    <property type="entry name" value="REGULATORY COMPONENTS OF SENSORY TRANSDUCTION SYSTEM"/>
    <property type="match status" value="1"/>
</dbReference>
<keyword evidence="3" id="KW-0812">Transmembrane</keyword>
<keyword evidence="3" id="KW-0472">Membrane</keyword>
<sequence>MSRAQTLVLALLVLNILLGSVCIAVARGDRHSPALRYWGWGMLVYALGLAITQMGFLPRSFALAVGNSLIAWAPVLSIRAVVTHTPHVLPKRLVYAVLAVTIAVLVWNNFFAAPSLALVNLLAPSFIAIGLFVLGTVWLLRSPPAEAYAAARFLALVMAVTIVLWIARNAFVINAIGGTNDRDRVDFIISLFAIGQIVVAVACTMSLFWIEVRKMEAALRKVAFSDALTELPNRRAMMERFTEEAARATRHGSGFALLVLDIDHFKRVNDQHGHLAGDAVLRNVAQLLASNKRAEDGLARIGGEEFVLLLTDPSGDAAATADRLRDCIAQSELVAAGSRLRATVSGGIARYPEDGTDWDRLFGVADRRLYESKKAGRDRVTSSG</sequence>
<feature type="transmembrane region" description="Helical" evidence="3">
    <location>
        <begin position="37"/>
        <end position="56"/>
    </location>
</feature>
<name>A0A6M4H604_9PROT</name>
<dbReference type="GO" id="GO:0052621">
    <property type="term" value="F:diguanylate cyclase activity"/>
    <property type="evidence" value="ECO:0007669"/>
    <property type="project" value="UniProtKB-EC"/>
</dbReference>
<dbReference type="EC" id="2.7.7.65" evidence="1"/>
<evidence type="ECO:0000259" key="4">
    <source>
        <dbReference type="PROSITE" id="PS50887"/>
    </source>
</evidence>
<dbReference type="RefSeq" id="WP_171161469.1">
    <property type="nucleotide sequence ID" value="NZ_CP053073.1"/>
</dbReference>
<evidence type="ECO:0000313" key="5">
    <source>
        <dbReference type="EMBL" id="QJR14742.1"/>
    </source>
</evidence>
<evidence type="ECO:0000256" key="3">
    <source>
        <dbReference type="SAM" id="Phobius"/>
    </source>
</evidence>
<feature type="transmembrane region" description="Helical" evidence="3">
    <location>
        <begin position="117"/>
        <end position="140"/>
    </location>
</feature>
<feature type="transmembrane region" description="Helical" evidence="3">
    <location>
        <begin position="6"/>
        <end position="25"/>
    </location>
</feature>
<dbReference type="InParanoid" id="A0A6M4H604"/>
<dbReference type="PANTHER" id="PTHR45138:SF9">
    <property type="entry name" value="DIGUANYLATE CYCLASE DGCM-RELATED"/>
    <property type="match status" value="1"/>
</dbReference>
<dbReference type="PROSITE" id="PS50887">
    <property type="entry name" value="GGDEF"/>
    <property type="match status" value="1"/>
</dbReference>
<keyword evidence="3" id="KW-1133">Transmembrane helix</keyword>
<dbReference type="CDD" id="cd01949">
    <property type="entry name" value="GGDEF"/>
    <property type="match status" value="1"/>
</dbReference>
<feature type="transmembrane region" description="Helical" evidence="3">
    <location>
        <begin position="187"/>
        <end position="210"/>
    </location>
</feature>
<gene>
    <name evidence="5" type="ORF">DSM104440_01552</name>
</gene>
<keyword evidence="6" id="KW-1185">Reference proteome</keyword>
<organism evidence="5 6">
    <name type="scientific">Usitatibacter palustris</name>
    <dbReference type="NCBI Taxonomy" id="2732487"/>
    <lineage>
        <taxon>Bacteria</taxon>
        <taxon>Pseudomonadati</taxon>
        <taxon>Pseudomonadota</taxon>
        <taxon>Betaproteobacteria</taxon>
        <taxon>Nitrosomonadales</taxon>
        <taxon>Usitatibacteraceae</taxon>
        <taxon>Usitatibacter</taxon>
    </lineage>
</organism>
<feature type="transmembrane region" description="Helical" evidence="3">
    <location>
        <begin position="93"/>
        <end position="111"/>
    </location>
</feature>
<evidence type="ECO:0000256" key="1">
    <source>
        <dbReference type="ARBA" id="ARBA00012528"/>
    </source>
</evidence>